<reference evidence="2 3" key="1">
    <citation type="submission" date="2018-10" db="EMBL/GenBank/DDBJ databases">
        <title>Lactobacillus sp. R7 and Lactobacillus sp. R19 isolated from fermented mustard green product of Taiwan.</title>
        <authorList>
            <person name="Lin S.-T."/>
        </authorList>
    </citation>
    <scope>NUCLEOTIDE SEQUENCE [LARGE SCALE GENOMIC DNA]</scope>
    <source>
        <strain evidence="2 3">BCRC 81129</strain>
    </source>
</reference>
<feature type="transmembrane region" description="Helical" evidence="1">
    <location>
        <begin position="110"/>
        <end position="132"/>
    </location>
</feature>
<dbReference type="EMBL" id="RKLX01000023">
    <property type="protein sequence ID" value="TGD17751.1"/>
    <property type="molecule type" value="Genomic_DNA"/>
</dbReference>
<sequence>MQNQVTKLIWRRHRRTFVLAGLLSMLVAVANDLITLHGLNQTQGHYELVKASINHWEVYNTSNFPAYSFWLLIVAWLLGLVLMNQDLTDNFNQFLFSSGFSRQRVYWTKLWQGLLAMLVIVSLTLAVQYGIFWVSLPARIGFHLAWPGLITSWGYGLAGSLGMFAMCWFAALIVGQTGALVVTLIGFTLSLSGVAAIFEQLDSNGGLGWNLSGAQVAWLSAGSWVMAALILFIWGAYLYQHLSLEHNGEYLLFPGLRVPVYIVFVVYVTGINGFNGTDTYSTIISFLVSAAFGYFWLWRPGIMAKWHRWRSQREG</sequence>
<dbReference type="PANTHER" id="PTHR39177:SF1">
    <property type="entry name" value="ABC TRANSPORTER PERMEASE YTRC-RELATED"/>
    <property type="match status" value="1"/>
</dbReference>
<evidence type="ECO:0000313" key="3">
    <source>
        <dbReference type="Proteomes" id="UP000297348"/>
    </source>
</evidence>
<proteinExistence type="predicted"/>
<dbReference type="Proteomes" id="UP000297348">
    <property type="component" value="Unassembled WGS sequence"/>
</dbReference>
<dbReference type="PANTHER" id="PTHR39177">
    <property type="entry name" value="ABC TRANSPORTER PERMEASE YTRC-RELATED"/>
    <property type="match status" value="1"/>
</dbReference>
<gene>
    <name evidence="2" type="ORF">EGT51_11150</name>
</gene>
<keyword evidence="1" id="KW-1133">Transmembrane helix</keyword>
<feature type="transmembrane region" description="Helical" evidence="1">
    <location>
        <begin position="152"/>
        <end position="172"/>
    </location>
</feature>
<protein>
    <submittedName>
        <fullName evidence="2">ABC transporter permease</fullName>
    </submittedName>
</protein>
<feature type="transmembrane region" description="Helical" evidence="1">
    <location>
        <begin position="64"/>
        <end position="83"/>
    </location>
</feature>
<keyword evidence="1" id="KW-0812">Transmembrane</keyword>
<feature type="transmembrane region" description="Helical" evidence="1">
    <location>
        <begin position="218"/>
        <end position="239"/>
    </location>
</feature>
<feature type="transmembrane region" description="Helical" evidence="1">
    <location>
        <begin position="280"/>
        <end position="298"/>
    </location>
</feature>
<feature type="transmembrane region" description="Helical" evidence="1">
    <location>
        <begin position="251"/>
        <end position="274"/>
    </location>
</feature>
<keyword evidence="1" id="KW-0472">Membrane</keyword>
<name>A0A4Z0J720_9LACO</name>
<dbReference type="InterPro" id="IPR053046">
    <property type="entry name" value="ABC-5_transporter"/>
</dbReference>
<feature type="transmembrane region" description="Helical" evidence="1">
    <location>
        <begin position="179"/>
        <end position="198"/>
    </location>
</feature>
<dbReference type="OrthoDB" id="2267522at2"/>
<keyword evidence="3" id="KW-1185">Reference proteome</keyword>
<evidence type="ECO:0000256" key="1">
    <source>
        <dbReference type="SAM" id="Phobius"/>
    </source>
</evidence>
<accession>A0A4Z0J720</accession>
<dbReference type="RefSeq" id="WP_135368755.1">
    <property type="nucleotide sequence ID" value="NZ_RKLX01000023.1"/>
</dbReference>
<dbReference type="AlphaFoldDB" id="A0A4Z0J720"/>
<organism evidence="2 3">
    <name type="scientific">Levilactobacillus suantsaiihabitans</name>
    <dbReference type="NCBI Taxonomy" id="2487722"/>
    <lineage>
        <taxon>Bacteria</taxon>
        <taxon>Bacillati</taxon>
        <taxon>Bacillota</taxon>
        <taxon>Bacilli</taxon>
        <taxon>Lactobacillales</taxon>
        <taxon>Lactobacillaceae</taxon>
        <taxon>Levilactobacillus</taxon>
    </lineage>
</organism>
<evidence type="ECO:0000313" key="2">
    <source>
        <dbReference type="EMBL" id="TGD17751.1"/>
    </source>
</evidence>
<comment type="caution">
    <text evidence="2">The sequence shown here is derived from an EMBL/GenBank/DDBJ whole genome shotgun (WGS) entry which is preliminary data.</text>
</comment>